<evidence type="ECO:0000259" key="2">
    <source>
        <dbReference type="PROSITE" id="PS50879"/>
    </source>
</evidence>
<dbReference type="InterPro" id="IPR012337">
    <property type="entry name" value="RNaseH-like_sf"/>
</dbReference>
<dbReference type="PROSITE" id="PS50878">
    <property type="entry name" value="RT_POL"/>
    <property type="match status" value="1"/>
</dbReference>
<evidence type="ECO:0000259" key="1">
    <source>
        <dbReference type="PROSITE" id="PS50878"/>
    </source>
</evidence>
<feature type="domain" description="Integrase catalytic" evidence="3">
    <location>
        <begin position="653"/>
        <end position="750"/>
    </location>
</feature>
<dbReference type="InterPro" id="IPR036397">
    <property type="entry name" value="RNaseH_sf"/>
</dbReference>
<dbReference type="InterPro" id="IPR043502">
    <property type="entry name" value="DNA/RNA_pol_sf"/>
</dbReference>
<dbReference type="Proteomes" id="UP000236161">
    <property type="component" value="Unassembled WGS sequence"/>
</dbReference>
<keyword evidence="4" id="KW-0695">RNA-directed DNA polymerase</keyword>
<dbReference type="GO" id="GO:0003676">
    <property type="term" value="F:nucleic acid binding"/>
    <property type="evidence" value="ECO:0007669"/>
    <property type="project" value="InterPro"/>
</dbReference>
<evidence type="ECO:0000313" key="5">
    <source>
        <dbReference type="Proteomes" id="UP000236161"/>
    </source>
</evidence>
<proteinExistence type="predicted"/>
<protein>
    <submittedName>
        <fullName evidence="4">RNA-directed DNA polymerase like</fullName>
    </submittedName>
</protein>
<dbReference type="Pfam" id="PF13456">
    <property type="entry name" value="RVT_3"/>
    <property type="match status" value="1"/>
</dbReference>
<dbReference type="PANTHER" id="PTHR48475">
    <property type="entry name" value="RIBONUCLEASE H"/>
    <property type="match status" value="1"/>
</dbReference>
<dbReference type="SUPFAM" id="SSF56672">
    <property type="entry name" value="DNA/RNA polymerases"/>
    <property type="match status" value="1"/>
</dbReference>
<dbReference type="InterPro" id="IPR041588">
    <property type="entry name" value="Integrase_H2C2"/>
</dbReference>
<keyword evidence="4" id="KW-0548">Nucleotidyltransferase</keyword>
<evidence type="ECO:0000259" key="3">
    <source>
        <dbReference type="PROSITE" id="PS50994"/>
    </source>
</evidence>
<dbReference type="Pfam" id="PF00078">
    <property type="entry name" value="RVT_1"/>
    <property type="match status" value="1"/>
</dbReference>
<dbReference type="OrthoDB" id="786261at2759"/>
<keyword evidence="4" id="KW-0808">Transferase</keyword>
<dbReference type="PANTHER" id="PTHR48475:SF2">
    <property type="entry name" value="RIBONUCLEASE H"/>
    <property type="match status" value="1"/>
</dbReference>
<dbReference type="InterPro" id="IPR001584">
    <property type="entry name" value="Integrase_cat-core"/>
</dbReference>
<dbReference type="PROSITE" id="PS50994">
    <property type="entry name" value="INTEGRASE"/>
    <property type="match status" value="1"/>
</dbReference>
<sequence>MCVDFRSLNQACPKDTYPLPRIDTMIDRTVGYRVMSFLDAFFGYHQIWMANEDEEKTAFITDYGTYCYKVMPFGLKNVGATYQRMIDAVFKNQRGRNLEAYVDDVLVKSKTLTEHLGDLRETLDTLRRYNLKLNLTKCTFGAASRKFLGYLVSVRGIEVNPNKISAILSMPSPKMAKEVQRLAGRINSLGRFISKAGDRCSPFFRCLRNNKKGQWDGECEAAFIKLKKYLTSAPVLVAPKEGSILSLYLGVSDTAVSAVLLDSEKEVQHPIFYTSHILLDTESRYPTLEKLALALLMTARKLLPYFQSHTIQVVTDQPLLKIWHTPEVSGRLLKWSVELGEYDIKFVPRTAIKAQALADFVAEFSTTEPPPTETLADLWSLHVDGASGSQSQGAVILLTSPMGATLHQAMTLQFKATINQAEYEALIAGLNFTLSMAIKRIQVFSDSLLVVNQVNQTFETKDEVLKKYLQLARSLISLFENFSLTHIPREENQVADRLAKEGHPNLHRTQVFERPSFECTEVSSEKQPPCWMDEILNYLKSGTQPDNRREAQKLKLACAKYALIDGELYRRSYAKPLTKCLRPDEALKVREAIHQGECGTHARGRSLVMRILRQGFFWPNIHKDAQVFVEKCPQCQYYADMQRQSAGYLKPINSSWPFAIWGLDFLGSMPTAMKCYKWILVAVDYFTKWIEAKPLTQPTAQNVENFLWANIVCRYGIPMIIITYNGTPFANQRIHDFCGEHQINLKYASV</sequence>
<organism evidence="4 5">
    <name type="scientific">Apostasia shenzhenica</name>
    <dbReference type="NCBI Taxonomy" id="1088818"/>
    <lineage>
        <taxon>Eukaryota</taxon>
        <taxon>Viridiplantae</taxon>
        <taxon>Streptophyta</taxon>
        <taxon>Embryophyta</taxon>
        <taxon>Tracheophyta</taxon>
        <taxon>Spermatophyta</taxon>
        <taxon>Magnoliopsida</taxon>
        <taxon>Liliopsida</taxon>
        <taxon>Asparagales</taxon>
        <taxon>Orchidaceae</taxon>
        <taxon>Apostasioideae</taxon>
        <taxon>Apostasia</taxon>
    </lineage>
</organism>
<dbReference type="Gene3D" id="3.10.10.10">
    <property type="entry name" value="HIV Type 1 Reverse Transcriptase, subunit A, domain 1"/>
    <property type="match status" value="1"/>
</dbReference>
<dbReference type="InterPro" id="IPR041577">
    <property type="entry name" value="RT_RNaseH_2"/>
</dbReference>
<dbReference type="InterPro" id="IPR043128">
    <property type="entry name" value="Rev_trsase/Diguanyl_cyclase"/>
</dbReference>
<dbReference type="GO" id="GO:0003964">
    <property type="term" value="F:RNA-directed DNA polymerase activity"/>
    <property type="evidence" value="ECO:0007669"/>
    <property type="project" value="UniProtKB-KW"/>
</dbReference>
<keyword evidence="5" id="KW-1185">Reference proteome</keyword>
<accession>A0A2I0B5M3</accession>
<dbReference type="Gene3D" id="1.10.340.70">
    <property type="match status" value="1"/>
</dbReference>
<gene>
    <name evidence="4" type="ORF">AXF42_Ash007890</name>
</gene>
<dbReference type="AlphaFoldDB" id="A0A2I0B5M3"/>
<dbReference type="CDD" id="cd09279">
    <property type="entry name" value="RNase_HI_like"/>
    <property type="match status" value="1"/>
</dbReference>
<dbReference type="Pfam" id="PF17921">
    <property type="entry name" value="Integrase_H2C2"/>
    <property type="match status" value="1"/>
</dbReference>
<feature type="domain" description="RNase H type-1" evidence="2">
    <location>
        <begin position="375"/>
        <end position="504"/>
    </location>
</feature>
<dbReference type="Gene3D" id="3.30.420.10">
    <property type="entry name" value="Ribonuclease H-like superfamily/Ribonuclease H"/>
    <property type="match status" value="2"/>
</dbReference>
<feature type="domain" description="Reverse transcriptase" evidence="1">
    <location>
        <begin position="1"/>
        <end position="152"/>
    </location>
</feature>
<evidence type="ECO:0000313" key="4">
    <source>
        <dbReference type="EMBL" id="PKA63094.1"/>
    </source>
</evidence>
<dbReference type="Pfam" id="PF00665">
    <property type="entry name" value="rve"/>
    <property type="match status" value="1"/>
</dbReference>
<name>A0A2I0B5M3_9ASPA</name>
<dbReference type="CDD" id="cd01647">
    <property type="entry name" value="RT_LTR"/>
    <property type="match status" value="1"/>
</dbReference>
<dbReference type="GO" id="GO:0004523">
    <property type="term" value="F:RNA-DNA hybrid ribonuclease activity"/>
    <property type="evidence" value="ECO:0007669"/>
    <property type="project" value="InterPro"/>
</dbReference>
<dbReference type="InterPro" id="IPR002156">
    <property type="entry name" value="RNaseH_domain"/>
</dbReference>
<reference evidence="4 5" key="1">
    <citation type="journal article" date="2017" name="Nature">
        <title>The Apostasia genome and the evolution of orchids.</title>
        <authorList>
            <person name="Zhang G.Q."/>
            <person name="Liu K.W."/>
            <person name="Li Z."/>
            <person name="Lohaus R."/>
            <person name="Hsiao Y.Y."/>
            <person name="Niu S.C."/>
            <person name="Wang J.Y."/>
            <person name="Lin Y.C."/>
            <person name="Xu Q."/>
            <person name="Chen L.J."/>
            <person name="Yoshida K."/>
            <person name="Fujiwara S."/>
            <person name="Wang Z.W."/>
            <person name="Zhang Y.Q."/>
            <person name="Mitsuda N."/>
            <person name="Wang M."/>
            <person name="Liu G.H."/>
            <person name="Pecoraro L."/>
            <person name="Huang H.X."/>
            <person name="Xiao X.J."/>
            <person name="Lin M."/>
            <person name="Wu X.Y."/>
            <person name="Wu W.L."/>
            <person name="Chen Y.Y."/>
            <person name="Chang S.B."/>
            <person name="Sakamoto S."/>
            <person name="Ohme-Takagi M."/>
            <person name="Yagi M."/>
            <person name="Zeng S.J."/>
            <person name="Shen C.Y."/>
            <person name="Yeh C.M."/>
            <person name="Luo Y.B."/>
            <person name="Tsai W.C."/>
            <person name="Van de Peer Y."/>
            <person name="Liu Z.J."/>
        </authorList>
    </citation>
    <scope>NUCLEOTIDE SEQUENCE [LARGE SCALE GENOMIC DNA]</scope>
    <source>
        <strain evidence="5">cv. Shenzhen</strain>
        <tissue evidence="4">Stem</tissue>
    </source>
</reference>
<dbReference type="PROSITE" id="PS50879">
    <property type="entry name" value="RNASE_H_1"/>
    <property type="match status" value="1"/>
</dbReference>
<dbReference type="SUPFAM" id="SSF53098">
    <property type="entry name" value="Ribonuclease H-like"/>
    <property type="match status" value="2"/>
</dbReference>
<dbReference type="Gene3D" id="3.30.70.270">
    <property type="match status" value="2"/>
</dbReference>
<dbReference type="EMBL" id="KZ451911">
    <property type="protein sequence ID" value="PKA63094.1"/>
    <property type="molecule type" value="Genomic_DNA"/>
</dbReference>
<dbReference type="Pfam" id="PF17919">
    <property type="entry name" value="RT_RNaseH_2"/>
    <property type="match status" value="1"/>
</dbReference>
<dbReference type="GO" id="GO:0015074">
    <property type="term" value="P:DNA integration"/>
    <property type="evidence" value="ECO:0007669"/>
    <property type="project" value="InterPro"/>
</dbReference>
<dbReference type="InterPro" id="IPR000477">
    <property type="entry name" value="RT_dom"/>
</dbReference>